<evidence type="ECO:0000256" key="1">
    <source>
        <dbReference type="SAM" id="SignalP"/>
    </source>
</evidence>
<feature type="chain" id="PRO_5045461139" description="DUF4468 domain-containing protein" evidence="1">
    <location>
        <begin position="20"/>
        <end position="171"/>
    </location>
</feature>
<dbReference type="RefSeq" id="WP_169524869.1">
    <property type="nucleotide sequence ID" value="NZ_JAAMPT010000209.1"/>
</dbReference>
<sequence length="171" mass="19762">MKNLILTFLLLTLSSISFSQNKAKSQKTKTISSIAKKEEIKCSAEISCSQKFGVTVTEREYVLTVIFDNKEIKFSTSKNPIEKTMNNYTITKKTEKYVVAVNGEGNYAFYDIKKKQFYYIDFYLNRYLTASYGSETKEIQKTAEKMMELLKSGSTQKDVIQDLIKQSEYDF</sequence>
<gene>
    <name evidence="2" type="ORF">G6042_12960</name>
</gene>
<feature type="signal peptide" evidence="1">
    <location>
        <begin position="1"/>
        <end position="19"/>
    </location>
</feature>
<evidence type="ECO:0008006" key="4">
    <source>
        <dbReference type="Google" id="ProtNLM"/>
    </source>
</evidence>
<evidence type="ECO:0000313" key="2">
    <source>
        <dbReference type="EMBL" id="NMH26175.1"/>
    </source>
</evidence>
<dbReference type="EMBL" id="JAAMPT010000209">
    <property type="protein sequence ID" value="NMH26175.1"/>
    <property type="molecule type" value="Genomic_DNA"/>
</dbReference>
<keyword evidence="3" id="KW-1185">Reference proteome</keyword>
<organism evidence="2 3">
    <name type="scientific">Flavobacterium solisilvae</name>
    <dbReference type="NCBI Taxonomy" id="1852019"/>
    <lineage>
        <taxon>Bacteria</taxon>
        <taxon>Pseudomonadati</taxon>
        <taxon>Bacteroidota</taxon>
        <taxon>Flavobacteriia</taxon>
        <taxon>Flavobacteriales</taxon>
        <taxon>Flavobacteriaceae</taxon>
        <taxon>Flavobacterium</taxon>
    </lineage>
</organism>
<reference evidence="2 3" key="1">
    <citation type="submission" date="2020-02" db="EMBL/GenBank/DDBJ databases">
        <title>Flavobacterium sp. genome.</title>
        <authorList>
            <person name="Jung H.S."/>
            <person name="Baek J.H."/>
            <person name="Jeon C.O."/>
        </authorList>
    </citation>
    <scope>NUCLEOTIDE SEQUENCE [LARGE SCALE GENOMIC DNA]</scope>
    <source>
        <strain evidence="2 3">SE-s27</strain>
    </source>
</reference>
<accession>A0ABX1QYQ9</accession>
<proteinExistence type="predicted"/>
<comment type="caution">
    <text evidence="2">The sequence shown here is derived from an EMBL/GenBank/DDBJ whole genome shotgun (WGS) entry which is preliminary data.</text>
</comment>
<protein>
    <recommendedName>
        <fullName evidence="4">DUF4468 domain-containing protein</fullName>
    </recommendedName>
</protein>
<name>A0ABX1QYQ9_9FLAO</name>
<keyword evidence="1" id="KW-0732">Signal</keyword>
<dbReference type="Proteomes" id="UP000767947">
    <property type="component" value="Unassembled WGS sequence"/>
</dbReference>
<evidence type="ECO:0000313" key="3">
    <source>
        <dbReference type="Proteomes" id="UP000767947"/>
    </source>
</evidence>